<feature type="non-terminal residue" evidence="1">
    <location>
        <position position="1"/>
    </location>
</feature>
<gene>
    <name evidence="1" type="ORF">HAX54_009965</name>
</gene>
<dbReference type="EMBL" id="JACEIK010154086">
    <property type="protein sequence ID" value="MCE5167552.1"/>
    <property type="molecule type" value="Genomic_DNA"/>
</dbReference>
<keyword evidence="2" id="KW-1185">Reference proteome</keyword>
<dbReference type="Proteomes" id="UP000823775">
    <property type="component" value="Unassembled WGS sequence"/>
</dbReference>
<proteinExistence type="predicted"/>
<name>A0ABS8Y8J4_DATST</name>
<evidence type="ECO:0000313" key="1">
    <source>
        <dbReference type="EMBL" id="MCE5167552.1"/>
    </source>
</evidence>
<accession>A0ABS8Y8J4</accession>
<organism evidence="1 2">
    <name type="scientific">Datura stramonium</name>
    <name type="common">Jimsonweed</name>
    <name type="synonym">Common thornapple</name>
    <dbReference type="NCBI Taxonomy" id="4076"/>
    <lineage>
        <taxon>Eukaryota</taxon>
        <taxon>Viridiplantae</taxon>
        <taxon>Streptophyta</taxon>
        <taxon>Embryophyta</taxon>
        <taxon>Tracheophyta</taxon>
        <taxon>Spermatophyta</taxon>
        <taxon>Magnoliopsida</taxon>
        <taxon>eudicotyledons</taxon>
        <taxon>Gunneridae</taxon>
        <taxon>Pentapetalae</taxon>
        <taxon>asterids</taxon>
        <taxon>lamiids</taxon>
        <taxon>Solanales</taxon>
        <taxon>Solanaceae</taxon>
        <taxon>Solanoideae</taxon>
        <taxon>Datureae</taxon>
        <taxon>Datura</taxon>
    </lineage>
</organism>
<protein>
    <submittedName>
        <fullName evidence="1">Uncharacterized protein</fullName>
    </submittedName>
</protein>
<comment type="caution">
    <text evidence="1">The sequence shown here is derived from an EMBL/GenBank/DDBJ whole genome shotgun (WGS) entry which is preliminary data.</text>
</comment>
<reference evidence="1 2" key="1">
    <citation type="journal article" date="2021" name="BMC Genomics">
        <title>Datura genome reveals duplications of psychoactive alkaloid biosynthetic genes and high mutation rate following tissue culture.</title>
        <authorList>
            <person name="Rajewski A."/>
            <person name="Carter-House D."/>
            <person name="Stajich J."/>
            <person name="Litt A."/>
        </authorList>
    </citation>
    <scope>NUCLEOTIDE SEQUENCE [LARGE SCALE GENOMIC DNA]</scope>
    <source>
        <strain evidence="1">AR-01</strain>
    </source>
</reference>
<evidence type="ECO:0000313" key="2">
    <source>
        <dbReference type="Proteomes" id="UP000823775"/>
    </source>
</evidence>
<sequence length="72" mass="7907">GVEEDGGAAVSVHRRCGKETGKWEGCGYFRLLVAGFAGDGRREMCATGAVAVFVGAWEKEERDPTNFWWLPE</sequence>